<accession>A0A069SFZ3</accession>
<evidence type="ECO:0000259" key="7">
    <source>
        <dbReference type="PROSITE" id="PS50059"/>
    </source>
</evidence>
<evidence type="ECO:0000256" key="1">
    <source>
        <dbReference type="ARBA" id="ARBA00000971"/>
    </source>
</evidence>
<evidence type="ECO:0000256" key="2">
    <source>
        <dbReference type="ARBA" id="ARBA00006577"/>
    </source>
</evidence>
<evidence type="ECO:0000313" key="9">
    <source>
        <dbReference type="Proteomes" id="UP000027661"/>
    </source>
</evidence>
<dbReference type="Gene3D" id="3.10.50.40">
    <property type="match status" value="1"/>
</dbReference>
<dbReference type="EMBL" id="JNHM01000031">
    <property type="protein sequence ID" value="KDS53188.1"/>
    <property type="molecule type" value="Genomic_DNA"/>
</dbReference>
<evidence type="ECO:0000256" key="6">
    <source>
        <dbReference type="RuleBase" id="RU003915"/>
    </source>
</evidence>
<keyword evidence="4 5" id="KW-0413">Isomerase</keyword>
<dbReference type="RefSeq" id="WP_016271789.1">
    <property type="nucleotide sequence ID" value="NZ_JNHM01000031.1"/>
</dbReference>
<reference evidence="8 9" key="1">
    <citation type="submission" date="2014-04" db="EMBL/GenBank/DDBJ databases">
        <authorList>
            <person name="Sears C."/>
            <person name="Carroll K."/>
            <person name="Sack B.R."/>
            <person name="Qadri F."/>
            <person name="Myers L.L."/>
            <person name="Chung G.-T."/>
            <person name="Escheverria P."/>
            <person name="Fraser C.M."/>
            <person name="Sadzewicz L."/>
            <person name="Shefchek K.A."/>
            <person name="Tallon L."/>
            <person name="Das S.P."/>
            <person name="Daugherty S."/>
            <person name="Mongodin E.F."/>
        </authorList>
    </citation>
    <scope>NUCLEOTIDE SEQUENCE [LARGE SCALE GENOMIC DNA]</scope>
    <source>
        <strain evidence="8 9">3975 RP4</strain>
    </source>
</reference>
<dbReference type="GO" id="GO:0003755">
    <property type="term" value="F:peptidyl-prolyl cis-trans isomerase activity"/>
    <property type="evidence" value="ECO:0007669"/>
    <property type="project" value="UniProtKB-UniRule"/>
</dbReference>
<evidence type="ECO:0000256" key="4">
    <source>
        <dbReference type="ARBA" id="ARBA00023235"/>
    </source>
</evidence>
<dbReference type="InterPro" id="IPR001179">
    <property type="entry name" value="PPIase_FKBP_dom"/>
</dbReference>
<comment type="catalytic activity">
    <reaction evidence="1 5 6">
        <text>[protein]-peptidylproline (omega=180) = [protein]-peptidylproline (omega=0)</text>
        <dbReference type="Rhea" id="RHEA:16237"/>
        <dbReference type="Rhea" id="RHEA-COMP:10747"/>
        <dbReference type="Rhea" id="RHEA-COMP:10748"/>
        <dbReference type="ChEBI" id="CHEBI:83833"/>
        <dbReference type="ChEBI" id="CHEBI:83834"/>
        <dbReference type="EC" id="5.2.1.8"/>
    </reaction>
</comment>
<dbReference type="PANTHER" id="PTHR43811">
    <property type="entry name" value="FKBP-TYPE PEPTIDYL-PROLYL CIS-TRANS ISOMERASE FKPA"/>
    <property type="match status" value="1"/>
</dbReference>
<dbReference type="PANTHER" id="PTHR43811:SF19">
    <property type="entry name" value="39 KDA FK506-BINDING NUCLEAR PROTEIN"/>
    <property type="match status" value="1"/>
</dbReference>
<dbReference type="PATRIC" id="fig|1339352.3.peg.2398"/>
<name>A0A069SFZ3_PHOVU</name>
<dbReference type="Proteomes" id="UP000027661">
    <property type="component" value="Unassembled WGS sequence"/>
</dbReference>
<organism evidence="8 9">
    <name type="scientific">Phocaeicola vulgatus str. 3975 RP4</name>
    <dbReference type="NCBI Taxonomy" id="1339352"/>
    <lineage>
        <taxon>Bacteria</taxon>
        <taxon>Pseudomonadati</taxon>
        <taxon>Bacteroidota</taxon>
        <taxon>Bacteroidia</taxon>
        <taxon>Bacteroidales</taxon>
        <taxon>Bacteroidaceae</taxon>
        <taxon>Phocaeicola</taxon>
    </lineage>
</organism>
<dbReference type="PROSITE" id="PS50059">
    <property type="entry name" value="FKBP_PPIASE"/>
    <property type="match status" value="1"/>
</dbReference>
<feature type="domain" description="PPIase FKBP-type" evidence="7">
    <location>
        <begin position="48"/>
        <end position="133"/>
    </location>
</feature>
<comment type="caution">
    <text evidence="8">The sequence shown here is derived from an EMBL/GenBank/DDBJ whole genome shotgun (WGS) entry which is preliminary data.</text>
</comment>
<evidence type="ECO:0000256" key="5">
    <source>
        <dbReference type="PROSITE-ProRule" id="PRU00277"/>
    </source>
</evidence>
<dbReference type="EC" id="5.2.1.8" evidence="6"/>
<sequence>MGRKEEYKEKNLQYLQVLSTQEGICPLSCNMFYKVLQTGTGTVSPTIRSIVTVHYRGSLINGKEFDNSYDRNCPEAFRLCDVIEGWQLALQRMHVGDKWVVYIPYTMGYGNRTSGPIPAFSTLIFEVELLGIA</sequence>
<dbReference type="AlphaFoldDB" id="A0A069SFZ3"/>
<dbReference type="InterPro" id="IPR046357">
    <property type="entry name" value="PPIase_dom_sf"/>
</dbReference>
<keyword evidence="3 5" id="KW-0697">Rotamase</keyword>
<dbReference type="Pfam" id="PF00254">
    <property type="entry name" value="FKBP_C"/>
    <property type="match status" value="1"/>
</dbReference>
<proteinExistence type="inferred from homology"/>
<comment type="similarity">
    <text evidence="2 6">Belongs to the FKBP-type PPIase family.</text>
</comment>
<evidence type="ECO:0000313" key="8">
    <source>
        <dbReference type="EMBL" id="KDS53188.1"/>
    </source>
</evidence>
<gene>
    <name evidence="8" type="ORF">M099_2498</name>
</gene>
<protein>
    <recommendedName>
        <fullName evidence="6">Peptidyl-prolyl cis-trans isomerase</fullName>
        <ecNumber evidence="6">5.2.1.8</ecNumber>
    </recommendedName>
</protein>
<evidence type="ECO:0000256" key="3">
    <source>
        <dbReference type="ARBA" id="ARBA00023110"/>
    </source>
</evidence>
<dbReference type="SUPFAM" id="SSF54534">
    <property type="entry name" value="FKBP-like"/>
    <property type="match status" value="1"/>
</dbReference>